<dbReference type="Gene3D" id="3.40.50.10800">
    <property type="entry name" value="NadA-like"/>
    <property type="match status" value="3"/>
</dbReference>
<evidence type="ECO:0000256" key="11">
    <source>
        <dbReference type="ARBA" id="ARBA00050125"/>
    </source>
</evidence>
<dbReference type="EMBL" id="JACNJD010000138">
    <property type="protein sequence ID" value="MBC8176473.1"/>
    <property type="molecule type" value="Genomic_DNA"/>
</dbReference>
<comment type="cofactor">
    <cofactor evidence="1">
        <name>[4Fe-4S] cluster</name>
        <dbReference type="ChEBI" id="CHEBI:49883"/>
    </cofactor>
</comment>
<dbReference type="GO" id="GO:0005829">
    <property type="term" value="C:cytosol"/>
    <property type="evidence" value="ECO:0007669"/>
    <property type="project" value="TreeGrafter"/>
</dbReference>
<name>A0A8J6MWD8_9DELT</name>
<keyword evidence="10" id="KW-0411">Iron-sulfur</keyword>
<comment type="caution">
    <text evidence="14">The sequence shown here is derived from an EMBL/GenBank/DDBJ whole genome shotgun (WGS) entry which is preliminary data.</text>
</comment>
<evidence type="ECO:0000256" key="1">
    <source>
        <dbReference type="ARBA" id="ARBA00001966"/>
    </source>
</evidence>
<dbReference type="InterPro" id="IPR036094">
    <property type="entry name" value="NadA_sf"/>
</dbReference>
<dbReference type="GO" id="GO:0051539">
    <property type="term" value="F:4 iron, 4 sulfur cluster binding"/>
    <property type="evidence" value="ECO:0007669"/>
    <property type="project" value="UniProtKB-KW"/>
</dbReference>
<dbReference type="GO" id="GO:0008987">
    <property type="term" value="F:quinolinate synthetase A activity"/>
    <property type="evidence" value="ECO:0007669"/>
    <property type="project" value="UniProtKB-UniRule"/>
</dbReference>
<dbReference type="GO" id="GO:0046872">
    <property type="term" value="F:metal ion binding"/>
    <property type="evidence" value="ECO:0007669"/>
    <property type="project" value="UniProtKB-KW"/>
</dbReference>
<evidence type="ECO:0000256" key="8">
    <source>
        <dbReference type="ARBA" id="ARBA00022723"/>
    </source>
</evidence>
<dbReference type="PANTHER" id="PTHR30573">
    <property type="entry name" value="QUINOLINATE SYNTHETASE A"/>
    <property type="match status" value="1"/>
</dbReference>
<dbReference type="InterPro" id="IPR003473">
    <property type="entry name" value="NadA"/>
</dbReference>
<evidence type="ECO:0000256" key="4">
    <source>
        <dbReference type="ARBA" id="ARBA00012669"/>
    </source>
</evidence>
<dbReference type="FunFam" id="3.40.50.10800:FF:000001">
    <property type="entry name" value="Quinolinate synthase A"/>
    <property type="match status" value="1"/>
</dbReference>
<sequence>MTDHLDNRKILREIRAIKERLKNRLLILTHHYQRSEIVDMGDFRGDSFGLSQKAAADKTAEFIVFCGVHFMAESAAILCQPRQSVQIPALEAGCWMADMADNQAVKKAWEEVATIVDEGSMTPIVYMNSDAGLKAFCGRHGGVVCTSSNAPAAFRWAFGQREKIFFFPDEHLGRNTGNQMGIHPDEMIVWNPEEPLGGNTAEIIKKAKVILWEGYCLVHTRFREDHIMKMRERFPEAKVVVHPECTQEVVALADAVGSTSFIVKYVENAPPGTTIIVGTEINLINRLALEFPDKKVLDLHYSLCPNMFKISPDNLLRTLEYIGQINRVEVQEEIKADARMALDRMLDLAP</sequence>
<accession>A0A8J6MWD8</accession>
<evidence type="ECO:0000313" key="14">
    <source>
        <dbReference type="EMBL" id="MBC8176473.1"/>
    </source>
</evidence>
<keyword evidence="5" id="KW-0004">4Fe-4S</keyword>
<comment type="function">
    <text evidence="2">Catalyzes the condensation of iminoaspartate with dihydroxyacetone phosphate to form quinolinate.</text>
</comment>
<evidence type="ECO:0000256" key="5">
    <source>
        <dbReference type="ARBA" id="ARBA00022485"/>
    </source>
</evidence>
<evidence type="ECO:0000256" key="12">
    <source>
        <dbReference type="ARBA" id="ARBA00073059"/>
    </source>
</evidence>
<evidence type="ECO:0000256" key="10">
    <source>
        <dbReference type="ARBA" id="ARBA00023014"/>
    </source>
</evidence>
<evidence type="ECO:0000256" key="7">
    <source>
        <dbReference type="ARBA" id="ARBA00022679"/>
    </source>
</evidence>
<keyword evidence="9" id="KW-0408">Iron</keyword>
<evidence type="ECO:0000256" key="9">
    <source>
        <dbReference type="ARBA" id="ARBA00023004"/>
    </source>
</evidence>
<dbReference type="PANTHER" id="PTHR30573:SF0">
    <property type="entry name" value="QUINOLINATE SYNTHASE, CHLOROPLASTIC"/>
    <property type="match status" value="1"/>
</dbReference>
<keyword evidence="8" id="KW-0479">Metal-binding</keyword>
<keyword evidence="7" id="KW-0808">Transferase</keyword>
<organism evidence="14 15">
    <name type="scientific">Candidatus Desulfacyla euxinica</name>
    <dbReference type="NCBI Taxonomy" id="2841693"/>
    <lineage>
        <taxon>Bacteria</taxon>
        <taxon>Deltaproteobacteria</taxon>
        <taxon>Candidatus Desulfacyla</taxon>
    </lineage>
</organism>
<protein>
    <recommendedName>
        <fullName evidence="12 13">Quinolinate synthase</fullName>
        <ecNumber evidence="4 13">2.5.1.72</ecNumber>
    </recommendedName>
</protein>
<keyword evidence="6" id="KW-0662">Pyridine nucleotide biosynthesis</keyword>
<dbReference type="EC" id="2.5.1.72" evidence="4 13"/>
<evidence type="ECO:0000313" key="15">
    <source>
        <dbReference type="Proteomes" id="UP000650524"/>
    </source>
</evidence>
<dbReference type="UniPathway" id="UPA00253">
    <property type="reaction ID" value="UER00327"/>
</dbReference>
<comment type="catalytic activity">
    <reaction evidence="11">
        <text>iminosuccinate + dihydroxyacetone phosphate = quinolinate + phosphate + 2 H2O + H(+)</text>
        <dbReference type="Rhea" id="RHEA:25888"/>
        <dbReference type="ChEBI" id="CHEBI:15377"/>
        <dbReference type="ChEBI" id="CHEBI:15378"/>
        <dbReference type="ChEBI" id="CHEBI:29959"/>
        <dbReference type="ChEBI" id="CHEBI:43474"/>
        <dbReference type="ChEBI" id="CHEBI:57642"/>
        <dbReference type="ChEBI" id="CHEBI:77875"/>
        <dbReference type="EC" id="2.5.1.72"/>
    </reaction>
    <physiologicalReaction direction="left-to-right" evidence="11">
        <dbReference type="Rhea" id="RHEA:25889"/>
    </physiologicalReaction>
</comment>
<dbReference type="NCBIfam" id="TIGR00550">
    <property type="entry name" value="nadA"/>
    <property type="match status" value="1"/>
</dbReference>
<dbReference type="Proteomes" id="UP000650524">
    <property type="component" value="Unassembled WGS sequence"/>
</dbReference>
<evidence type="ECO:0000256" key="6">
    <source>
        <dbReference type="ARBA" id="ARBA00022642"/>
    </source>
</evidence>
<evidence type="ECO:0000256" key="2">
    <source>
        <dbReference type="ARBA" id="ARBA00003791"/>
    </source>
</evidence>
<dbReference type="SUPFAM" id="SSF142754">
    <property type="entry name" value="NadA-like"/>
    <property type="match status" value="1"/>
</dbReference>
<dbReference type="GO" id="GO:0034628">
    <property type="term" value="P:'de novo' NAD+ biosynthetic process from L-aspartate"/>
    <property type="evidence" value="ECO:0007669"/>
    <property type="project" value="TreeGrafter"/>
</dbReference>
<evidence type="ECO:0000256" key="13">
    <source>
        <dbReference type="NCBIfam" id="TIGR00550"/>
    </source>
</evidence>
<gene>
    <name evidence="14" type="primary">nadA</name>
    <name evidence="14" type="ORF">H8E19_03635</name>
</gene>
<evidence type="ECO:0000256" key="3">
    <source>
        <dbReference type="ARBA" id="ARBA00005065"/>
    </source>
</evidence>
<dbReference type="NCBIfam" id="NF006883">
    <property type="entry name" value="PRK09375.2-4"/>
    <property type="match status" value="1"/>
</dbReference>
<proteinExistence type="predicted"/>
<dbReference type="Pfam" id="PF02445">
    <property type="entry name" value="NadA"/>
    <property type="match status" value="1"/>
</dbReference>
<dbReference type="AlphaFoldDB" id="A0A8J6MWD8"/>
<reference evidence="14 15" key="1">
    <citation type="submission" date="2020-08" db="EMBL/GenBank/DDBJ databases">
        <title>Bridging the membrane lipid divide: bacteria of the FCB group superphylum have the potential to synthesize archaeal ether lipids.</title>
        <authorList>
            <person name="Villanueva L."/>
            <person name="Von Meijenfeldt F.A.B."/>
            <person name="Westbye A.B."/>
            <person name="Yadav S."/>
            <person name="Hopmans E.C."/>
            <person name="Dutilh B.E."/>
            <person name="Sinninghe Damste J.S."/>
        </authorList>
    </citation>
    <scope>NUCLEOTIDE SEQUENCE [LARGE SCALE GENOMIC DNA]</scope>
    <source>
        <strain evidence="14">NIOZ-UU27</strain>
    </source>
</reference>
<comment type="pathway">
    <text evidence="3">Cofactor biosynthesis; NAD(+) biosynthesis; quinolinate from iminoaspartate: step 1/1.</text>
</comment>